<dbReference type="GO" id="GO:0046872">
    <property type="term" value="F:metal ion binding"/>
    <property type="evidence" value="ECO:0007669"/>
    <property type="project" value="InterPro"/>
</dbReference>
<dbReference type="EMBL" id="MFAG01000024">
    <property type="protein sequence ID" value="OGD71722.1"/>
    <property type="molecule type" value="Genomic_DNA"/>
</dbReference>
<dbReference type="PANTHER" id="PTHR21621:SF0">
    <property type="entry name" value="BETA-CITRYLGLUTAMATE SYNTHASE B-RELATED"/>
    <property type="match status" value="1"/>
</dbReference>
<dbReference type="Gene3D" id="3.30.470.20">
    <property type="entry name" value="ATP-grasp fold, B domain"/>
    <property type="match status" value="1"/>
</dbReference>
<evidence type="ECO:0000313" key="3">
    <source>
        <dbReference type="EMBL" id="OGD71722.1"/>
    </source>
</evidence>
<gene>
    <name evidence="3" type="ORF">A2703_03265</name>
</gene>
<dbReference type="STRING" id="1817722.A2703_03265"/>
<protein>
    <recommendedName>
        <fullName evidence="2">ATP-grasp domain-containing protein</fullName>
    </recommendedName>
</protein>
<dbReference type="InterPro" id="IPR013651">
    <property type="entry name" value="ATP-grasp_RimK-type"/>
</dbReference>
<evidence type="ECO:0000313" key="4">
    <source>
        <dbReference type="Proteomes" id="UP000177979"/>
    </source>
</evidence>
<dbReference type="Proteomes" id="UP000177979">
    <property type="component" value="Unassembled WGS sequence"/>
</dbReference>
<dbReference type="Pfam" id="PF08443">
    <property type="entry name" value="RimK"/>
    <property type="match status" value="1"/>
</dbReference>
<comment type="caution">
    <text evidence="3">The sequence shown here is derived from an EMBL/GenBank/DDBJ whole genome shotgun (WGS) entry which is preliminary data.</text>
</comment>
<dbReference type="PANTHER" id="PTHR21621">
    <property type="entry name" value="RIBOSOMAL PROTEIN S6 MODIFICATION PROTEIN"/>
    <property type="match status" value="1"/>
</dbReference>
<keyword evidence="1" id="KW-0067">ATP-binding</keyword>
<organism evidence="3 4">
    <name type="scientific">Candidatus Collierbacteria bacterium RIFCSPHIGHO2_01_FULL_50_25</name>
    <dbReference type="NCBI Taxonomy" id="1817722"/>
    <lineage>
        <taxon>Bacteria</taxon>
        <taxon>Candidatus Collieribacteriota</taxon>
    </lineage>
</organism>
<proteinExistence type="predicted"/>
<dbReference type="GO" id="GO:0005524">
    <property type="term" value="F:ATP binding"/>
    <property type="evidence" value="ECO:0007669"/>
    <property type="project" value="UniProtKB-UniRule"/>
</dbReference>
<dbReference type="GO" id="GO:0005737">
    <property type="term" value="C:cytoplasm"/>
    <property type="evidence" value="ECO:0007669"/>
    <property type="project" value="TreeGrafter"/>
</dbReference>
<feature type="non-terminal residue" evidence="3">
    <location>
        <position position="282"/>
    </location>
</feature>
<evidence type="ECO:0000259" key="2">
    <source>
        <dbReference type="PROSITE" id="PS50975"/>
    </source>
</evidence>
<evidence type="ECO:0000256" key="1">
    <source>
        <dbReference type="PROSITE-ProRule" id="PRU00409"/>
    </source>
</evidence>
<dbReference type="InterPro" id="IPR011761">
    <property type="entry name" value="ATP-grasp"/>
</dbReference>
<dbReference type="GO" id="GO:0018169">
    <property type="term" value="F:ribosomal S6-glutamic acid ligase activity"/>
    <property type="evidence" value="ECO:0007669"/>
    <property type="project" value="TreeGrafter"/>
</dbReference>
<dbReference type="PROSITE" id="PS50975">
    <property type="entry name" value="ATP_GRASP"/>
    <property type="match status" value="1"/>
</dbReference>
<reference evidence="3 4" key="1">
    <citation type="journal article" date="2016" name="Nat. Commun.">
        <title>Thousands of microbial genomes shed light on interconnected biogeochemical processes in an aquifer system.</title>
        <authorList>
            <person name="Anantharaman K."/>
            <person name="Brown C.T."/>
            <person name="Hug L.A."/>
            <person name="Sharon I."/>
            <person name="Castelle C.J."/>
            <person name="Probst A.J."/>
            <person name="Thomas B.C."/>
            <person name="Singh A."/>
            <person name="Wilkins M.J."/>
            <person name="Karaoz U."/>
            <person name="Brodie E.L."/>
            <person name="Williams K.H."/>
            <person name="Hubbard S.S."/>
            <person name="Banfield J.F."/>
        </authorList>
    </citation>
    <scope>NUCLEOTIDE SEQUENCE [LARGE SCALE GENOMIC DNA]</scope>
</reference>
<dbReference type="Gene3D" id="3.40.50.20">
    <property type="match status" value="1"/>
</dbReference>
<dbReference type="InterPro" id="IPR013815">
    <property type="entry name" value="ATP_grasp_subdomain_1"/>
</dbReference>
<name>A0A1F5EWG0_9BACT</name>
<dbReference type="Gene3D" id="3.30.1490.20">
    <property type="entry name" value="ATP-grasp fold, A domain"/>
    <property type="match status" value="1"/>
</dbReference>
<sequence>MKITLLTNFSAIENDRLAAEANALGHELTIFNPHGNNPIIQDGKLIINGLTDLTADLVIARGILLAIKEIVAILKHVRSTGTKVFDNNLIDLNYSINKVTDLMKLALAGISVPNTRHSHDYGHFVALASDLSYPVIIKPTSTGKGVGVIKIENEEELFTFTGQAIKEEKPAKRFIIQEFIPYIHDLRLLIIGEEVFCMRRIPREGDFRANFSLGGTVELFEPSGATIALAKKALKSIGMTVGGVDVLITEDNKQYILEVNHNPGFQGMELATKKNIAKILLE</sequence>
<keyword evidence="1" id="KW-0547">Nucleotide-binding</keyword>
<feature type="domain" description="ATP-grasp" evidence="2">
    <location>
        <begin position="102"/>
        <end position="281"/>
    </location>
</feature>
<accession>A0A1F5EWG0</accession>
<dbReference type="SUPFAM" id="SSF56059">
    <property type="entry name" value="Glutathione synthetase ATP-binding domain-like"/>
    <property type="match status" value="1"/>
</dbReference>
<dbReference type="GO" id="GO:0009432">
    <property type="term" value="P:SOS response"/>
    <property type="evidence" value="ECO:0007669"/>
    <property type="project" value="TreeGrafter"/>
</dbReference>
<dbReference type="AlphaFoldDB" id="A0A1F5EWG0"/>